<organism evidence="1 2">
    <name type="scientific">Avena sativa</name>
    <name type="common">Oat</name>
    <dbReference type="NCBI Taxonomy" id="4498"/>
    <lineage>
        <taxon>Eukaryota</taxon>
        <taxon>Viridiplantae</taxon>
        <taxon>Streptophyta</taxon>
        <taxon>Embryophyta</taxon>
        <taxon>Tracheophyta</taxon>
        <taxon>Spermatophyta</taxon>
        <taxon>Magnoliopsida</taxon>
        <taxon>Liliopsida</taxon>
        <taxon>Poales</taxon>
        <taxon>Poaceae</taxon>
        <taxon>BOP clade</taxon>
        <taxon>Pooideae</taxon>
        <taxon>Poodae</taxon>
        <taxon>Poeae</taxon>
        <taxon>Poeae Chloroplast Group 1 (Aveneae type)</taxon>
        <taxon>Aveninae</taxon>
        <taxon>Avena</taxon>
    </lineage>
</organism>
<dbReference type="EnsemblPlants" id="AVESA.00010b.r2.2AG0227140.1">
    <property type="protein sequence ID" value="AVESA.00010b.r2.2AG0227140.1.CDS"/>
    <property type="gene ID" value="AVESA.00010b.r2.2AG0227140"/>
</dbReference>
<sequence>MTRRLRSHMRGRRRIWLDSEGFPVLCGGNLGLIAAESSNRSTTIHQRGAEQKKICGRSACSPSLFSAPPPSQKLCLISFIQQHQAKLPAEQFAMAMVASTSIAYHKPRLAVVCRKKDRPDRELEREKKEHKYPFKVVEITPPPRCLGVRCFPTNIHCGESVTIEGQAYTVSAVTHRYQLRKGRYEPSEKRLDVLSTGRYILNLYLDNLLDKS</sequence>
<proteinExistence type="predicted"/>
<evidence type="ECO:0000313" key="1">
    <source>
        <dbReference type="EnsemblPlants" id="AVESA.00010b.r2.2AG0227140.1.CDS"/>
    </source>
</evidence>
<dbReference type="Proteomes" id="UP001732700">
    <property type="component" value="Chromosome 2A"/>
</dbReference>
<accession>A0ACD5UCN5</accession>
<reference evidence="1" key="1">
    <citation type="submission" date="2021-05" db="EMBL/GenBank/DDBJ databases">
        <authorList>
            <person name="Scholz U."/>
            <person name="Mascher M."/>
            <person name="Fiebig A."/>
        </authorList>
    </citation>
    <scope>NUCLEOTIDE SEQUENCE [LARGE SCALE GENOMIC DNA]</scope>
</reference>
<keyword evidence="2" id="KW-1185">Reference proteome</keyword>
<reference evidence="1" key="2">
    <citation type="submission" date="2025-09" db="UniProtKB">
        <authorList>
            <consortium name="EnsemblPlants"/>
        </authorList>
    </citation>
    <scope>IDENTIFICATION</scope>
</reference>
<protein>
    <submittedName>
        <fullName evidence="1">Uncharacterized protein</fullName>
    </submittedName>
</protein>
<name>A0ACD5UCN5_AVESA</name>
<evidence type="ECO:0000313" key="2">
    <source>
        <dbReference type="Proteomes" id="UP001732700"/>
    </source>
</evidence>